<reference evidence="1" key="1">
    <citation type="submission" date="2020-06" db="EMBL/GenBank/DDBJ databases">
        <authorList>
            <consortium name="Plant Systems Biology data submission"/>
        </authorList>
    </citation>
    <scope>NUCLEOTIDE SEQUENCE</scope>
    <source>
        <strain evidence="1">D6</strain>
    </source>
</reference>
<comment type="caution">
    <text evidence="1">The sequence shown here is derived from an EMBL/GenBank/DDBJ whole genome shotgun (WGS) entry which is preliminary data.</text>
</comment>
<accession>A0A9N8HFR3</accession>
<dbReference type="Proteomes" id="UP001153069">
    <property type="component" value="Unassembled WGS sequence"/>
</dbReference>
<evidence type="ECO:0000313" key="1">
    <source>
        <dbReference type="EMBL" id="CAB9513368.1"/>
    </source>
</evidence>
<protein>
    <submittedName>
        <fullName evidence="1">Uncharacterized protein</fullName>
    </submittedName>
</protein>
<organism evidence="1 2">
    <name type="scientific">Seminavis robusta</name>
    <dbReference type="NCBI Taxonomy" id="568900"/>
    <lineage>
        <taxon>Eukaryota</taxon>
        <taxon>Sar</taxon>
        <taxon>Stramenopiles</taxon>
        <taxon>Ochrophyta</taxon>
        <taxon>Bacillariophyta</taxon>
        <taxon>Bacillariophyceae</taxon>
        <taxon>Bacillariophycidae</taxon>
        <taxon>Naviculales</taxon>
        <taxon>Naviculaceae</taxon>
        <taxon>Seminavis</taxon>
    </lineage>
</organism>
<gene>
    <name evidence="1" type="ORF">SEMRO_587_G171360.1</name>
</gene>
<keyword evidence="2" id="KW-1185">Reference proteome</keyword>
<evidence type="ECO:0000313" key="2">
    <source>
        <dbReference type="Proteomes" id="UP001153069"/>
    </source>
</evidence>
<dbReference type="EMBL" id="CAICTM010000586">
    <property type="protein sequence ID" value="CAB9513368.1"/>
    <property type="molecule type" value="Genomic_DNA"/>
</dbReference>
<proteinExistence type="predicted"/>
<sequence length="420" mass="48205">MVIRNSSEWWRAAAFCIVFFLLGVFTAPHNNKIIHPTNKQHDDNDDPQTTSVQEVMARHAKAQKQLLAEMDTLQHPAVCGRRLRLQSRMQAAAGTRSEQFARDFQYAALALQVAVATQRMLVLEGEWVCHDTDARGHQSGISCLAAISSCTTHDDHTHTTTSNPHQDDDANILDPLSFGIIPDQVITDDNALFHADYYGSSKQEMEMPSWPYPKSTYLIDVVPTWERAFGRFWVRAQMAHYLWGKWHSANNKEEEASQKTTKPYIVLYWISSRKMRKNLATKYGRDASITQAFERCMEIVVQNILLQPEQQPSKSSLDTIYIVTDGVVQESSEGGAVLPPETLEQDYPEWKFVRRYPATNEDEKLLSDLELMRRADFLVGSFQSQMFRLATELNTAWFTGRYPPAMKRHWPVDVEWFENP</sequence>
<dbReference type="AlphaFoldDB" id="A0A9N8HFR3"/>
<name>A0A9N8HFR3_9STRA</name>